<dbReference type="OrthoDB" id="638548at2"/>
<reference evidence="4 5" key="1">
    <citation type="submission" date="2018-07" db="EMBL/GenBank/DDBJ databases">
        <title>Chitinophaga K2CV101002-2 sp. nov., isolated from a monsoon evergreen broad-leaved forest soil.</title>
        <authorList>
            <person name="Lv Y."/>
        </authorList>
    </citation>
    <scope>NUCLEOTIDE SEQUENCE [LARGE SCALE GENOMIC DNA]</scope>
    <source>
        <strain evidence="4 5">GDMCC 1.1288</strain>
    </source>
</reference>
<evidence type="ECO:0000313" key="4">
    <source>
        <dbReference type="EMBL" id="RFS24507.1"/>
    </source>
</evidence>
<keyword evidence="2" id="KW-0802">TPR repeat</keyword>
<dbReference type="SMART" id="SM00028">
    <property type="entry name" value="TPR"/>
    <property type="match status" value="5"/>
</dbReference>
<dbReference type="InterPro" id="IPR019734">
    <property type="entry name" value="TPR_rpt"/>
</dbReference>
<keyword evidence="1" id="KW-0677">Repeat</keyword>
<keyword evidence="5" id="KW-1185">Reference proteome</keyword>
<organism evidence="4 5">
    <name type="scientific">Chitinophaga silvatica</name>
    <dbReference type="NCBI Taxonomy" id="2282649"/>
    <lineage>
        <taxon>Bacteria</taxon>
        <taxon>Pseudomonadati</taxon>
        <taxon>Bacteroidota</taxon>
        <taxon>Chitinophagia</taxon>
        <taxon>Chitinophagales</taxon>
        <taxon>Chitinophagaceae</taxon>
        <taxon>Chitinophaga</taxon>
    </lineage>
</organism>
<accession>A0A3E1YE06</accession>
<evidence type="ECO:0000313" key="5">
    <source>
        <dbReference type="Proteomes" id="UP000260644"/>
    </source>
</evidence>
<dbReference type="Pfam" id="PF13181">
    <property type="entry name" value="TPR_8"/>
    <property type="match status" value="1"/>
</dbReference>
<proteinExistence type="predicted"/>
<name>A0A3E1YE06_9BACT</name>
<dbReference type="AlphaFoldDB" id="A0A3E1YE06"/>
<comment type="caution">
    <text evidence="4">The sequence shown here is derived from an EMBL/GenBank/DDBJ whole genome shotgun (WGS) entry which is preliminary data.</text>
</comment>
<evidence type="ECO:0000256" key="2">
    <source>
        <dbReference type="ARBA" id="ARBA00022803"/>
    </source>
</evidence>
<dbReference type="RefSeq" id="WP_116974316.1">
    <property type="nucleotide sequence ID" value="NZ_QPMM01000002.1"/>
</dbReference>
<dbReference type="Pfam" id="PF13432">
    <property type="entry name" value="TPR_16"/>
    <property type="match status" value="2"/>
</dbReference>
<dbReference type="EMBL" id="QPMM01000002">
    <property type="protein sequence ID" value="RFS24507.1"/>
    <property type="molecule type" value="Genomic_DNA"/>
</dbReference>
<evidence type="ECO:0000256" key="3">
    <source>
        <dbReference type="SAM" id="SignalP"/>
    </source>
</evidence>
<dbReference type="PANTHER" id="PTHR44858:SF1">
    <property type="entry name" value="UDP-N-ACETYLGLUCOSAMINE--PEPTIDE N-ACETYLGLUCOSAMINYLTRANSFERASE SPINDLY-RELATED"/>
    <property type="match status" value="1"/>
</dbReference>
<gene>
    <name evidence="4" type="ORF">DVR12_04670</name>
</gene>
<dbReference type="SUPFAM" id="SSF48452">
    <property type="entry name" value="TPR-like"/>
    <property type="match status" value="2"/>
</dbReference>
<dbReference type="InterPro" id="IPR011990">
    <property type="entry name" value="TPR-like_helical_dom_sf"/>
</dbReference>
<dbReference type="Gene3D" id="1.25.40.10">
    <property type="entry name" value="Tetratricopeptide repeat domain"/>
    <property type="match status" value="3"/>
</dbReference>
<dbReference type="Proteomes" id="UP000260644">
    <property type="component" value="Unassembled WGS sequence"/>
</dbReference>
<dbReference type="InterPro" id="IPR050498">
    <property type="entry name" value="Ycf3"/>
</dbReference>
<dbReference type="PANTHER" id="PTHR44858">
    <property type="entry name" value="TETRATRICOPEPTIDE REPEAT PROTEIN 6"/>
    <property type="match status" value="1"/>
</dbReference>
<feature type="chain" id="PRO_5017568494" description="Tetratricopeptide repeat protein" evidence="3">
    <location>
        <begin position="22"/>
        <end position="582"/>
    </location>
</feature>
<evidence type="ECO:0000256" key="1">
    <source>
        <dbReference type="ARBA" id="ARBA00022737"/>
    </source>
</evidence>
<evidence type="ECO:0008006" key="6">
    <source>
        <dbReference type="Google" id="ProtNLM"/>
    </source>
</evidence>
<sequence length="582" mass="64290">MNKRKSLIVALLCAASSSVMAQSVEDGVKDLYYGKYLSAKQNLEKVIAAKPTDDKAYYYLGIAQLGLEDVAGATATFQKGLQAVPTSNLLQVGMGRIDLINGNAAAAKQKFEAASTATQGRDGDVARAIADANTEVKGGDRGYALAVMEKLLNNEGRKKKEVYTATAADYIELGDAYRYLGGENGGKAITSYEKALDLDPNNAEAVMKQGLVNYNARLKAEAVADYAKATNMDPKYGPAYYELFNFYITPRKDQLSWDNAAQYLQKYMEVADPADKTKNEYLSAYISFFKKDYDNAISKGQAAMPGANEYYTNKLSLLVGDAYLQKGDSLNAQKTMDEYVSKVGESKLDSNDYKLLSNIYMRLKSSDEATQAQYSDKAVDYLQKYANSITSKDAETYSQIAEALKNAKKYAAAGEWYQKAIDMMIANKEQPGALDYYNVGLYKYYGALASKPADQALLTQADEAFGKVIELKPDLGSGYYWRGMANYAKDQQAQEGLAKPYFDKYIEISGGDPAKNRSTLINAYTYELLYHYFKEDKENVKVYAEKLLSVDPNSQTVKEITENMAAREKAAKPAAKPAQNKK</sequence>
<keyword evidence="3" id="KW-0732">Signal</keyword>
<feature type="signal peptide" evidence="3">
    <location>
        <begin position="1"/>
        <end position="21"/>
    </location>
</feature>
<protein>
    <recommendedName>
        <fullName evidence="6">Tetratricopeptide repeat protein</fullName>
    </recommendedName>
</protein>